<gene>
    <name evidence="2" type="ORF">J2X20_000485</name>
</gene>
<proteinExistence type="predicted"/>
<keyword evidence="1" id="KW-0732">Signal</keyword>
<evidence type="ECO:0000313" key="3">
    <source>
        <dbReference type="Proteomes" id="UP001180453"/>
    </source>
</evidence>
<evidence type="ECO:0000256" key="1">
    <source>
        <dbReference type="SAM" id="SignalP"/>
    </source>
</evidence>
<feature type="signal peptide" evidence="1">
    <location>
        <begin position="1"/>
        <end position="22"/>
    </location>
</feature>
<dbReference type="InterPro" id="IPR012674">
    <property type="entry name" value="Calycin"/>
</dbReference>
<evidence type="ECO:0000313" key="2">
    <source>
        <dbReference type="EMBL" id="MDR7267856.1"/>
    </source>
</evidence>
<keyword evidence="3" id="KW-1185">Reference proteome</keyword>
<evidence type="ECO:0008006" key="4">
    <source>
        <dbReference type="Google" id="ProtNLM"/>
    </source>
</evidence>
<comment type="caution">
    <text evidence="2">The sequence shown here is derived from an EMBL/GenBank/DDBJ whole genome shotgun (WGS) entry which is preliminary data.</text>
</comment>
<accession>A0ABU1YG70</accession>
<feature type="chain" id="PRO_5045410364" description="THAP4-like heme-binding beta-barrel domain-containing protein" evidence="1">
    <location>
        <begin position="23"/>
        <end position="183"/>
    </location>
</feature>
<sequence>MKIAQASATLLLSTFALTSALAADAPAAGDPFVPMARFIGNWTGKASGQAGDGDVTRSYSFVMNKRFIQESNVSRYPVQEKNKKGEVHEHMGMFSYDKSRKQIVLRQFHVESFVTTYRMQPPVEGETTLVFESENFENFSNTWRGRETYEFASDDEFTETFELAPPEKPFQVYSQTRFKREKR</sequence>
<dbReference type="RefSeq" id="WP_310260355.1">
    <property type="nucleotide sequence ID" value="NZ_JAVDXU010000001.1"/>
</dbReference>
<name>A0ABU1YG70_ROSSA</name>
<dbReference type="Gene3D" id="2.40.128.20">
    <property type="match status" value="1"/>
</dbReference>
<organism evidence="2 3">
    <name type="scientific">Roseateles saccharophilus</name>
    <name type="common">Pseudomonas saccharophila</name>
    <dbReference type="NCBI Taxonomy" id="304"/>
    <lineage>
        <taxon>Bacteria</taxon>
        <taxon>Pseudomonadati</taxon>
        <taxon>Pseudomonadota</taxon>
        <taxon>Betaproteobacteria</taxon>
        <taxon>Burkholderiales</taxon>
        <taxon>Sphaerotilaceae</taxon>
        <taxon>Roseateles</taxon>
    </lineage>
</organism>
<dbReference type="EMBL" id="JAVDXU010000001">
    <property type="protein sequence ID" value="MDR7267856.1"/>
    <property type="molecule type" value="Genomic_DNA"/>
</dbReference>
<reference evidence="2 3" key="1">
    <citation type="submission" date="2023-07" db="EMBL/GenBank/DDBJ databases">
        <title>Sorghum-associated microbial communities from plants grown in Nebraska, USA.</title>
        <authorList>
            <person name="Schachtman D."/>
        </authorList>
    </citation>
    <scope>NUCLEOTIDE SEQUENCE [LARGE SCALE GENOMIC DNA]</scope>
    <source>
        <strain evidence="2 3">BE314</strain>
    </source>
</reference>
<dbReference type="Proteomes" id="UP001180453">
    <property type="component" value="Unassembled WGS sequence"/>
</dbReference>
<protein>
    <recommendedName>
        <fullName evidence="4">THAP4-like heme-binding beta-barrel domain-containing protein</fullName>
    </recommendedName>
</protein>